<dbReference type="InterPro" id="IPR001279">
    <property type="entry name" value="Metallo-B-lactamas"/>
</dbReference>
<dbReference type="PANTHER" id="PTHR43223:SF2">
    <property type="entry name" value="METALLO-BETA-LACTAMASE DOMAIN-CONTAINING PROTEIN"/>
    <property type="match status" value="1"/>
</dbReference>
<dbReference type="AlphaFoldDB" id="A0A3S0GYR1"/>
<dbReference type="InterPro" id="IPR036866">
    <property type="entry name" value="RibonucZ/Hydroxyglut_hydro"/>
</dbReference>
<keyword evidence="3" id="KW-1185">Reference proteome</keyword>
<evidence type="ECO:0000313" key="3">
    <source>
        <dbReference type="Proteomes" id="UP000267418"/>
    </source>
</evidence>
<dbReference type="SUPFAM" id="SSF56281">
    <property type="entry name" value="Metallo-hydrolase/oxidoreductase"/>
    <property type="match status" value="1"/>
</dbReference>
<organism evidence="2 3">
    <name type="scientific">Variovorax gossypii</name>
    <dbReference type="NCBI Taxonomy" id="1679495"/>
    <lineage>
        <taxon>Bacteria</taxon>
        <taxon>Pseudomonadati</taxon>
        <taxon>Pseudomonadota</taxon>
        <taxon>Betaproteobacteria</taxon>
        <taxon>Burkholderiales</taxon>
        <taxon>Comamonadaceae</taxon>
        <taxon>Variovorax</taxon>
    </lineage>
</organism>
<evidence type="ECO:0000259" key="1">
    <source>
        <dbReference type="SMART" id="SM00849"/>
    </source>
</evidence>
<name>A0A3S0GYR1_9BURK</name>
<dbReference type="EMBL" id="RXOE01000007">
    <property type="protein sequence ID" value="RTQ32285.1"/>
    <property type="molecule type" value="Genomic_DNA"/>
</dbReference>
<gene>
    <name evidence="2" type="ORF">EJP69_23430</name>
</gene>
<accession>A0A3S0GYR1</accession>
<dbReference type="SMART" id="SM00849">
    <property type="entry name" value="Lactamase_B"/>
    <property type="match status" value="1"/>
</dbReference>
<dbReference type="Pfam" id="PF00753">
    <property type="entry name" value="Lactamase_B"/>
    <property type="match status" value="1"/>
</dbReference>
<dbReference type="Gene3D" id="3.60.15.10">
    <property type="entry name" value="Ribonuclease Z/Hydroxyacylglutathione hydrolase-like"/>
    <property type="match status" value="1"/>
</dbReference>
<dbReference type="InterPro" id="IPR052195">
    <property type="entry name" value="Bact_Alkyl/Aryl-Sulfatase"/>
</dbReference>
<comment type="caution">
    <text evidence="2">The sequence shown here is derived from an EMBL/GenBank/DDBJ whole genome shotgun (WGS) entry which is preliminary data.</text>
</comment>
<proteinExistence type="predicted"/>
<dbReference type="GO" id="GO:0016787">
    <property type="term" value="F:hydrolase activity"/>
    <property type="evidence" value="ECO:0007669"/>
    <property type="project" value="UniProtKB-KW"/>
</dbReference>
<dbReference type="Gene3D" id="1.25.40.880">
    <property type="entry name" value="Alkyl sulfatase, dimerisation domain"/>
    <property type="match status" value="1"/>
</dbReference>
<evidence type="ECO:0000313" key="2">
    <source>
        <dbReference type="EMBL" id="RTQ32285.1"/>
    </source>
</evidence>
<sequence length="417" mass="46486">MDKAEQEKPFLIVGTGTETVAPGLHILRGQGQSFVAETDAGLVVIDAGPGGPVTQGMIDAVRQLSNAPLHALCYSHGHVGYNSGVPMWLAHAAQRGDAPPRVIAHRNVLRRQARYRETEALQHRMAEIQFNRPASFFDRRLTMHAPTETFDDRLHIGQGDSRIELRWAPSETDDAIALWSPSQRVLYGGAALIDSIPNIGTPFRTMRDTVRWADTLDALAALGARKAVREFGATLEGEEQVRHVLTHTARALRWLRAEVVRLMNEGFNERGVLARIRFPDELFGVEWMKPTYGDPGYIVRDIYRSENGWWDRNPTSLHPEAPETIGRAVAEAITDKRGVIAHACSLAKEGRWQLALHVIDLLAIAEGDAPEIAEARSLKAEWLRERARQVPSYVSRNLYRVGADMIEQGTQGRFGIH</sequence>
<dbReference type="GO" id="GO:0046983">
    <property type="term" value="F:protein dimerization activity"/>
    <property type="evidence" value="ECO:0007669"/>
    <property type="project" value="InterPro"/>
</dbReference>
<dbReference type="Pfam" id="PF14863">
    <property type="entry name" value="Alkyl_sulf_dimr"/>
    <property type="match status" value="1"/>
</dbReference>
<dbReference type="Proteomes" id="UP000267418">
    <property type="component" value="Unassembled WGS sequence"/>
</dbReference>
<protein>
    <submittedName>
        <fullName evidence="2">MBL fold metallo-hydrolase</fullName>
    </submittedName>
</protein>
<keyword evidence="2" id="KW-0378">Hydrolase</keyword>
<feature type="domain" description="Metallo-beta-lactamase" evidence="1">
    <location>
        <begin position="30"/>
        <end position="235"/>
    </location>
</feature>
<reference evidence="2 3" key="1">
    <citation type="submission" date="2018-12" db="EMBL/GenBank/DDBJ databases">
        <title>The genome of Variovorax gossypii DSM 100435.</title>
        <authorList>
            <person name="Gao J."/>
            <person name="Sun J."/>
        </authorList>
    </citation>
    <scope>NUCLEOTIDE SEQUENCE [LARGE SCALE GENOMIC DNA]</scope>
    <source>
        <strain evidence="2 3">DSM 100435</strain>
    </source>
</reference>
<dbReference type="OrthoDB" id="9815874at2"/>
<dbReference type="PANTHER" id="PTHR43223">
    <property type="entry name" value="ALKYL/ARYL-SULFATASE"/>
    <property type="match status" value="1"/>
</dbReference>
<dbReference type="InterPro" id="IPR029228">
    <property type="entry name" value="Alkyl_sulf_dimr"/>
</dbReference>
<dbReference type="InterPro" id="IPR038536">
    <property type="entry name" value="Alkyl/aryl-sulf_dimr_sf"/>
</dbReference>